<gene>
    <name evidence="3" type="ORF">Bca52824_017566</name>
</gene>
<keyword evidence="1" id="KW-0694">RNA-binding</keyword>
<protein>
    <recommendedName>
        <fullName evidence="1">YTH domain-containing family protein</fullName>
    </recommendedName>
</protein>
<dbReference type="GO" id="GO:0061157">
    <property type="term" value="P:mRNA destabilization"/>
    <property type="evidence" value="ECO:0007669"/>
    <property type="project" value="TreeGrafter"/>
</dbReference>
<dbReference type="GO" id="GO:0005737">
    <property type="term" value="C:cytoplasm"/>
    <property type="evidence" value="ECO:0007669"/>
    <property type="project" value="TreeGrafter"/>
</dbReference>
<evidence type="ECO:0000259" key="2">
    <source>
        <dbReference type="PROSITE" id="PS50882"/>
    </source>
</evidence>
<dbReference type="EMBL" id="JAAMPC010000004">
    <property type="protein sequence ID" value="KAG2314444.1"/>
    <property type="molecule type" value="Genomic_DNA"/>
</dbReference>
<dbReference type="Gene3D" id="3.10.590.10">
    <property type="entry name" value="ph1033 like domains"/>
    <property type="match status" value="1"/>
</dbReference>
<organism evidence="3 4">
    <name type="scientific">Brassica carinata</name>
    <name type="common">Ethiopian mustard</name>
    <name type="synonym">Abyssinian cabbage</name>
    <dbReference type="NCBI Taxonomy" id="52824"/>
    <lineage>
        <taxon>Eukaryota</taxon>
        <taxon>Viridiplantae</taxon>
        <taxon>Streptophyta</taxon>
        <taxon>Embryophyta</taxon>
        <taxon>Tracheophyta</taxon>
        <taxon>Spermatophyta</taxon>
        <taxon>Magnoliopsida</taxon>
        <taxon>eudicotyledons</taxon>
        <taxon>Gunneridae</taxon>
        <taxon>Pentapetalae</taxon>
        <taxon>rosids</taxon>
        <taxon>malvids</taxon>
        <taxon>Brassicales</taxon>
        <taxon>Brassicaceae</taxon>
        <taxon>Brassiceae</taxon>
        <taxon>Brassica</taxon>
    </lineage>
</organism>
<accession>A0A8X7VMU4</accession>
<comment type="caution">
    <text evidence="3">The sequence shown here is derived from an EMBL/GenBank/DDBJ whole genome shotgun (WGS) entry which is preliminary data.</text>
</comment>
<dbReference type="GO" id="GO:1990247">
    <property type="term" value="F:N6-methyladenosine-containing RNA reader activity"/>
    <property type="evidence" value="ECO:0007669"/>
    <property type="project" value="UniProtKB-UniRule"/>
</dbReference>
<dbReference type="InterPro" id="IPR045168">
    <property type="entry name" value="YTH_prot"/>
</dbReference>
<name>A0A8X7VMU4_BRACI</name>
<dbReference type="Proteomes" id="UP000886595">
    <property type="component" value="Unassembled WGS sequence"/>
</dbReference>
<dbReference type="PANTHER" id="PTHR12357:SF93">
    <property type="entry name" value="YTH DOMAIN-CONTAINING PROTEIN ECT3"/>
    <property type="match status" value="1"/>
</dbReference>
<reference evidence="3 4" key="1">
    <citation type="submission" date="2020-02" db="EMBL/GenBank/DDBJ databases">
        <authorList>
            <person name="Ma Q."/>
            <person name="Huang Y."/>
            <person name="Song X."/>
            <person name="Pei D."/>
        </authorList>
    </citation>
    <scope>NUCLEOTIDE SEQUENCE [LARGE SCALE GENOMIC DNA]</scope>
    <source>
        <strain evidence="3">Sxm20200214</strain>
        <tissue evidence="3">Leaf</tissue>
    </source>
</reference>
<sequence>MYFIREQWSRTLDLESLVQCGLSLKRLILKGHTVVWTRKYMLIHGGRDSEHFGVDFSNGTLAFDSCGMTLMWCFLTVAMTDLRLELDTLTRRKHGRPISSLTCFQLEIEDVYGGNNNNGFSTKKKQKQQWLLRWLLSSSVSVLPHICYDMMNYASGKTTNTTPQYSYLGRSDSRMYSMYGPYMTGYGHYNTYTPNWYVFNNGYKTKSYGFYGFSKTFLVGKENEEWLNELNRGPRAKGFNIGQPETIKATEDVSLLLPDSKEYIKKDFFSNTYTNAKLFVIKSYSEMIFTKASNITCGPAPLMATRSLTLRRTKQLETSPPALFFSSSLRTFGCFPVKWHIVKYIPNSSLRHITLENNENKPVTNSRDTQEVKESSDQVVKVIKIFKEHVSKTCILDDLVFYESREKIIKEGKSNTSYIKNSDKKATPKDESKETNVIAELAEEISQNGVAEVASAC</sequence>
<evidence type="ECO:0000313" key="3">
    <source>
        <dbReference type="EMBL" id="KAG2314444.1"/>
    </source>
</evidence>
<dbReference type="PANTHER" id="PTHR12357">
    <property type="entry name" value="YTH YT521-B HOMOLOGY DOMAIN-CONTAINING"/>
    <property type="match status" value="1"/>
</dbReference>
<comment type="similarity">
    <text evidence="1">Belongs to the YTHDF family.</text>
</comment>
<dbReference type="OrthoDB" id="306690at2759"/>
<dbReference type="InterPro" id="IPR007275">
    <property type="entry name" value="YTH_domain"/>
</dbReference>
<comment type="function">
    <text evidence="1">Specifically recognizes and binds N6-methyladenosine (m6A)-containing RNAs, and regulates mRNA stability. M6A is a modification present at internal sites of mRNAs and some non-coding RNAs and plays a role in mRNA stability and processing.</text>
</comment>
<evidence type="ECO:0000256" key="1">
    <source>
        <dbReference type="RuleBase" id="RU369095"/>
    </source>
</evidence>
<feature type="domain" description="YTH" evidence="2">
    <location>
        <begin position="242"/>
        <end position="384"/>
    </location>
</feature>
<dbReference type="GO" id="GO:0003729">
    <property type="term" value="F:mRNA binding"/>
    <property type="evidence" value="ECO:0007669"/>
    <property type="project" value="UniProtKB-UniRule"/>
</dbReference>
<dbReference type="PROSITE" id="PS50882">
    <property type="entry name" value="YTH"/>
    <property type="match status" value="1"/>
</dbReference>
<dbReference type="AlphaFoldDB" id="A0A8X7VMU4"/>
<proteinExistence type="inferred from homology"/>
<dbReference type="Pfam" id="PF04146">
    <property type="entry name" value="YTH"/>
    <property type="match status" value="1"/>
</dbReference>
<evidence type="ECO:0000313" key="4">
    <source>
        <dbReference type="Proteomes" id="UP000886595"/>
    </source>
</evidence>
<keyword evidence="4" id="KW-1185">Reference proteome</keyword>